<accession>A0A6C0LL88</accession>
<protein>
    <submittedName>
        <fullName evidence="2">Uncharacterized protein</fullName>
    </submittedName>
</protein>
<evidence type="ECO:0000256" key="1">
    <source>
        <dbReference type="SAM" id="MobiDB-lite"/>
    </source>
</evidence>
<dbReference type="AlphaFoldDB" id="A0A6C0LL88"/>
<name>A0A6C0LL88_9ZZZZ</name>
<feature type="region of interest" description="Disordered" evidence="1">
    <location>
        <begin position="166"/>
        <end position="185"/>
    </location>
</feature>
<sequence length="185" mass="20923">MSFNNKLSLYIPRIANNCFANSNPSFNNISDFVGHIFHSLDIGRVNRVDLVPIYTKNGGLSNFSKGFVHFDAWYYTSTATSIQTKMLDVDGGEMTKIVYDDPNYWIIKHNTSVGKNERSEITDLKEQVADMTTRLETYHIMLSSAQHQLGNLEGLIANDHTNGIEAYPGPVKRRRQGTYNHSTTN</sequence>
<reference evidence="2" key="1">
    <citation type="journal article" date="2020" name="Nature">
        <title>Giant virus diversity and host interactions through global metagenomics.</title>
        <authorList>
            <person name="Schulz F."/>
            <person name="Roux S."/>
            <person name="Paez-Espino D."/>
            <person name="Jungbluth S."/>
            <person name="Walsh D.A."/>
            <person name="Denef V.J."/>
            <person name="McMahon K.D."/>
            <person name="Konstantinidis K.T."/>
            <person name="Eloe-Fadrosh E.A."/>
            <person name="Kyrpides N.C."/>
            <person name="Woyke T."/>
        </authorList>
    </citation>
    <scope>NUCLEOTIDE SEQUENCE</scope>
    <source>
        <strain evidence="2">GVMAG-M-3300027833-11</strain>
    </source>
</reference>
<dbReference type="EMBL" id="MN740505">
    <property type="protein sequence ID" value="QHU30314.1"/>
    <property type="molecule type" value="Genomic_DNA"/>
</dbReference>
<organism evidence="2">
    <name type="scientific">viral metagenome</name>
    <dbReference type="NCBI Taxonomy" id="1070528"/>
    <lineage>
        <taxon>unclassified sequences</taxon>
        <taxon>metagenomes</taxon>
        <taxon>organismal metagenomes</taxon>
    </lineage>
</organism>
<proteinExistence type="predicted"/>
<evidence type="ECO:0000313" key="2">
    <source>
        <dbReference type="EMBL" id="QHU30314.1"/>
    </source>
</evidence>